<dbReference type="Pfam" id="PF06983">
    <property type="entry name" value="3-dmu-9_3-mt"/>
    <property type="match status" value="1"/>
</dbReference>
<evidence type="ECO:0000259" key="1">
    <source>
        <dbReference type="Pfam" id="PF06983"/>
    </source>
</evidence>
<sequence length="164" mass="18364">MSLNKITPCLWFNGQAEEAANFYTSIFKNSKVTKIQRYTEAGKEAHGQEPGSVLVTAFELNGQPFVALNGGPQFKFNEAISFQIDCANQEEVDYYWEHLGKDADGSKQQCGWLGDKFGVVWQVVPTALKEMLGDSDVERVKRVTVAMMAMKKLNIAELRKAYEG</sequence>
<reference evidence="2 3" key="1">
    <citation type="journal article" date="2016" name="Nat. Commun.">
        <title>Ectomycorrhizal ecology is imprinted in the genome of the dominant symbiotic fungus Cenococcum geophilum.</title>
        <authorList>
            <consortium name="DOE Joint Genome Institute"/>
            <person name="Peter M."/>
            <person name="Kohler A."/>
            <person name="Ohm R.A."/>
            <person name="Kuo A."/>
            <person name="Krutzmann J."/>
            <person name="Morin E."/>
            <person name="Arend M."/>
            <person name="Barry K.W."/>
            <person name="Binder M."/>
            <person name="Choi C."/>
            <person name="Clum A."/>
            <person name="Copeland A."/>
            <person name="Grisel N."/>
            <person name="Haridas S."/>
            <person name="Kipfer T."/>
            <person name="LaButti K."/>
            <person name="Lindquist E."/>
            <person name="Lipzen A."/>
            <person name="Maire R."/>
            <person name="Meier B."/>
            <person name="Mihaltcheva S."/>
            <person name="Molinier V."/>
            <person name="Murat C."/>
            <person name="Poggeler S."/>
            <person name="Quandt C.A."/>
            <person name="Sperisen C."/>
            <person name="Tritt A."/>
            <person name="Tisserant E."/>
            <person name="Crous P.W."/>
            <person name="Henrissat B."/>
            <person name="Nehls U."/>
            <person name="Egli S."/>
            <person name="Spatafora J.W."/>
            <person name="Grigoriev I.V."/>
            <person name="Martin F.M."/>
        </authorList>
    </citation>
    <scope>NUCLEOTIDE SEQUENCE [LARGE SCALE GENOMIC DNA]</scope>
    <source>
        <strain evidence="2 3">CBS 207.34</strain>
    </source>
</reference>
<dbReference type="CDD" id="cd06588">
    <property type="entry name" value="PhnB_like"/>
    <property type="match status" value="1"/>
</dbReference>
<dbReference type="GO" id="GO:0032259">
    <property type="term" value="P:methylation"/>
    <property type="evidence" value="ECO:0007669"/>
    <property type="project" value="UniProtKB-KW"/>
</dbReference>
<keyword evidence="2" id="KW-0489">Methyltransferase</keyword>
<proteinExistence type="predicted"/>
<dbReference type="EMBL" id="KV749018">
    <property type="protein sequence ID" value="OCL11649.1"/>
    <property type="molecule type" value="Genomic_DNA"/>
</dbReference>
<dbReference type="Proteomes" id="UP000250140">
    <property type="component" value="Unassembled WGS sequence"/>
</dbReference>
<protein>
    <submittedName>
        <fullName evidence="2">Putative 3-demethylubiquinone-9 3-methyltransferase</fullName>
    </submittedName>
</protein>
<dbReference type="Gene3D" id="3.10.180.10">
    <property type="entry name" value="2,3-Dihydroxybiphenyl 1,2-Dioxygenase, domain 1"/>
    <property type="match status" value="1"/>
</dbReference>
<feature type="domain" description="PhnB-like" evidence="1">
    <location>
        <begin position="5"/>
        <end position="124"/>
    </location>
</feature>
<dbReference type="AlphaFoldDB" id="A0A8E2F735"/>
<dbReference type="SUPFAM" id="SSF54593">
    <property type="entry name" value="Glyoxalase/Bleomycin resistance protein/Dihydroxybiphenyl dioxygenase"/>
    <property type="match status" value="1"/>
</dbReference>
<dbReference type="PIRSF" id="PIRSF021700">
    <property type="entry name" value="3_dmu_93_MTrfase"/>
    <property type="match status" value="1"/>
</dbReference>
<organism evidence="2 3">
    <name type="scientific">Glonium stellatum</name>
    <dbReference type="NCBI Taxonomy" id="574774"/>
    <lineage>
        <taxon>Eukaryota</taxon>
        <taxon>Fungi</taxon>
        <taxon>Dikarya</taxon>
        <taxon>Ascomycota</taxon>
        <taxon>Pezizomycotina</taxon>
        <taxon>Dothideomycetes</taxon>
        <taxon>Pleosporomycetidae</taxon>
        <taxon>Gloniales</taxon>
        <taxon>Gloniaceae</taxon>
        <taxon>Glonium</taxon>
    </lineage>
</organism>
<dbReference type="InterPro" id="IPR009725">
    <property type="entry name" value="3_dmu_93_MTrfase"/>
</dbReference>
<dbReference type="OrthoDB" id="10255422at2759"/>
<dbReference type="GO" id="GO:0008168">
    <property type="term" value="F:methyltransferase activity"/>
    <property type="evidence" value="ECO:0007669"/>
    <property type="project" value="UniProtKB-KW"/>
</dbReference>
<name>A0A8E2F735_9PEZI</name>
<dbReference type="InterPro" id="IPR028973">
    <property type="entry name" value="PhnB-like"/>
</dbReference>
<keyword evidence="3" id="KW-1185">Reference proteome</keyword>
<accession>A0A8E2F735</accession>
<evidence type="ECO:0000313" key="2">
    <source>
        <dbReference type="EMBL" id="OCL11649.1"/>
    </source>
</evidence>
<dbReference type="PANTHER" id="PTHR33990:SF2">
    <property type="entry name" value="PHNB-LIKE DOMAIN-CONTAINING PROTEIN"/>
    <property type="match status" value="1"/>
</dbReference>
<keyword evidence="2" id="KW-0830">Ubiquinone</keyword>
<dbReference type="PANTHER" id="PTHR33990">
    <property type="entry name" value="PROTEIN YJDN-RELATED"/>
    <property type="match status" value="1"/>
</dbReference>
<keyword evidence="2" id="KW-0808">Transferase</keyword>
<dbReference type="InterPro" id="IPR029068">
    <property type="entry name" value="Glyas_Bleomycin-R_OHBP_Dase"/>
</dbReference>
<gene>
    <name evidence="2" type="ORF">AOQ84DRAFT_182896</name>
</gene>
<evidence type="ECO:0000313" key="3">
    <source>
        <dbReference type="Proteomes" id="UP000250140"/>
    </source>
</evidence>